<evidence type="ECO:0000259" key="5">
    <source>
        <dbReference type="PROSITE" id="PS50110"/>
    </source>
</evidence>
<comment type="catalytic activity">
    <reaction evidence="1">
        <text>ATP + protein L-histidine = ADP + protein N-phospho-L-histidine.</text>
        <dbReference type="EC" id="2.7.13.3"/>
    </reaction>
</comment>
<dbReference type="PANTHER" id="PTHR44591">
    <property type="entry name" value="STRESS RESPONSE REGULATOR PROTEIN 1"/>
    <property type="match status" value="1"/>
</dbReference>
<dbReference type="Pfam" id="PF00072">
    <property type="entry name" value="Response_reg"/>
    <property type="match status" value="1"/>
</dbReference>
<accession>A0A2H3KYP7</accession>
<dbReference type="Proteomes" id="UP000220922">
    <property type="component" value="Unassembled WGS sequence"/>
</dbReference>
<dbReference type="SUPFAM" id="SSF52172">
    <property type="entry name" value="CheY-like"/>
    <property type="match status" value="1"/>
</dbReference>
<evidence type="ECO:0000313" key="7">
    <source>
        <dbReference type="Proteomes" id="UP000220922"/>
    </source>
</evidence>
<evidence type="ECO:0000256" key="1">
    <source>
        <dbReference type="ARBA" id="ARBA00000085"/>
    </source>
</evidence>
<proteinExistence type="predicted"/>
<dbReference type="CDD" id="cd00156">
    <property type="entry name" value="REC"/>
    <property type="match status" value="1"/>
</dbReference>
<gene>
    <name evidence="6" type="ORF">A9Q02_18155</name>
</gene>
<dbReference type="RefSeq" id="WP_097654410.1">
    <property type="nucleotide sequence ID" value="NZ_LYXE01000136.1"/>
</dbReference>
<organism evidence="6 7">
    <name type="scientific">Candidatus Chloroploca asiatica</name>
    <dbReference type="NCBI Taxonomy" id="1506545"/>
    <lineage>
        <taxon>Bacteria</taxon>
        <taxon>Bacillati</taxon>
        <taxon>Chloroflexota</taxon>
        <taxon>Chloroflexia</taxon>
        <taxon>Chloroflexales</taxon>
        <taxon>Chloroflexineae</taxon>
        <taxon>Oscillochloridaceae</taxon>
        <taxon>Candidatus Chloroploca</taxon>
    </lineage>
</organism>
<dbReference type="InterPro" id="IPR050595">
    <property type="entry name" value="Bact_response_regulator"/>
</dbReference>
<feature type="domain" description="Response regulatory" evidence="5">
    <location>
        <begin position="4"/>
        <end position="119"/>
    </location>
</feature>
<dbReference type="InterPro" id="IPR011006">
    <property type="entry name" value="CheY-like_superfamily"/>
</dbReference>
<evidence type="ECO:0000256" key="3">
    <source>
        <dbReference type="ARBA" id="ARBA00022553"/>
    </source>
</evidence>
<evidence type="ECO:0000256" key="4">
    <source>
        <dbReference type="PROSITE-ProRule" id="PRU00169"/>
    </source>
</evidence>
<comment type="caution">
    <text evidence="6">The sequence shown here is derived from an EMBL/GenBank/DDBJ whole genome shotgun (WGS) entry which is preliminary data.</text>
</comment>
<evidence type="ECO:0000256" key="2">
    <source>
        <dbReference type="ARBA" id="ARBA00012438"/>
    </source>
</evidence>
<dbReference type="EMBL" id="LYXE01000136">
    <property type="protein sequence ID" value="PDV97464.1"/>
    <property type="molecule type" value="Genomic_DNA"/>
</dbReference>
<dbReference type="EC" id="2.7.13.3" evidence="2"/>
<dbReference type="InterPro" id="IPR036097">
    <property type="entry name" value="HisK_dim/P_sf"/>
</dbReference>
<dbReference type="PANTHER" id="PTHR44591:SF3">
    <property type="entry name" value="RESPONSE REGULATORY DOMAIN-CONTAINING PROTEIN"/>
    <property type="match status" value="1"/>
</dbReference>
<protein>
    <recommendedName>
        <fullName evidence="2">histidine kinase</fullName>
        <ecNumber evidence="2">2.7.13.3</ecNumber>
    </recommendedName>
</protein>
<name>A0A2H3KYP7_9CHLR</name>
<evidence type="ECO:0000313" key="6">
    <source>
        <dbReference type="EMBL" id="PDV97464.1"/>
    </source>
</evidence>
<reference evidence="6 7" key="1">
    <citation type="submission" date="2016-05" db="EMBL/GenBank/DDBJ databases">
        <authorList>
            <person name="Lavstsen T."/>
            <person name="Jespersen J.S."/>
        </authorList>
    </citation>
    <scope>NUCLEOTIDE SEQUENCE [LARGE SCALE GENOMIC DNA]</scope>
    <source>
        <strain evidence="6 7">B7-9</strain>
    </source>
</reference>
<dbReference type="SMART" id="SM00448">
    <property type="entry name" value="REC"/>
    <property type="match status" value="1"/>
</dbReference>
<dbReference type="Gene3D" id="3.40.50.2300">
    <property type="match status" value="1"/>
</dbReference>
<keyword evidence="3" id="KW-0597">Phosphoprotein</keyword>
<dbReference type="SUPFAM" id="SSF47384">
    <property type="entry name" value="Homodimeric domain of signal transducing histidine kinase"/>
    <property type="match status" value="1"/>
</dbReference>
<dbReference type="PROSITE" id="PS50110">
    <property type="entry name" value="RESPONSE_REGULATORY"/>
    <property type="match status" value="1"/>
</dbReference>
<dbReference type="InterPro" id="IPR001789">
    <property type="entry name" value="Sig_transdc_resp-reg_receiver"/>
</dbReference>
<dbReference type="AlphaFoldDB" id="A0A2H3KYP7"/>
<dbReference type="GO" id="GO:0000155">
    <property type="term" value="F:phosphorelay sensor kinase activity"/>
    <property type="evidence" value="ECO:0007669"/>
    <property type="project" value="InterPro"/>
</dbReference>
<keyword evidence="7" id="KW-1185">Reference proteome</keyword>
<dbReference type="OrthoDB" id="9788446at2"/>
<comment type="caution">
    <text evidence="4">Lacks conserved residue(s) required for the propagation of feature annotation.</text>
</comment>
<sequence length="215" mass="24000">MQAQLLVVGDDSLIELSRSTVTDKEGFTLLVARSQAEAREQLAQQHPAIILIAQMLPDGSGLALLRILQQERFPAVPILVLDAPEVEAFGLEALRTGAFACLSMPINADLLHLMLVRANDYACLLQAERERERLRLQQEAMRAAAHHISQHLTVIMGETQLLQEENLDLEVRASLDRILRATEYAAHELGTLRASQHRIRQTDPIPSTVHQQRKG</sequence>